<keyword evidence="7 9" id="KW-0326">Glycosidase</keyword>
<protein>
    <recommendedName>
        <fullName evidence="4">non-reducing end alpha-L-arabinofuranosidase</fullName>
        <ecNumber evidence="4">3.2.1.55</ecNumber>
    </recommendedName>
</protein>
<evidence type="ECO:0000259" key="8">
    <source>
        <dbReference type="SMART" id="SM00813"/>
    </source>
</evidence>
<dbReference type="GO" id="GO:0046556">
    <property type="term" value="F:alpha-L-arabinofuranosidase activity"/>
    <property type="evidence" value="ECO:0007669"/>
    <property type="project" value="UniProtKB-EC"/>
</dbReference>
<dbReference type="SMART" id="SM00813">
    <property type="entry name" value="Alpha-L-AF_C"/>
    <property type="match status" value="1"/>
</dbReference>
<dbReference type="Pfam" id="PF22848">
    <property type="entry name" value="ASD1_dom"/>
    <property type="match status" value="1"/>
</dbReference>
<dbReference type="STRING" id="158787.BSCA_1176"/>
<evidence type="ECO:0000256" key="4">
    <source>
        <dbReference type="ARBA" id="ARBA00012670"/>
    </source>
</evidence>
<comment type="caution">
    <text evidence="9">The sequence shown here is derived from an EMBL/GenBank/DDBJ whole genome shotgun (WGS) entry which is preliminary data.</text>
</comment>
<dbReference type="PANTHER" id="PTHR43576">
    <property type="entry name" value="ALPHA-L-ARABINOFURANOSIDASE C-RELATED"/>
    <property type="match status" value="1"/>
</dbReference>
<dbReference type="OrthoDB" id="9758333at2"/>
<dbReference type="GO" id="GO:0046373">
    <property type="term" value="P:L-arabinose metabolic process"/>
    <property type="evidence" value="ECO:0007669"/>
    <property type="project" value="InterPro"/>
</dbReference>
<sequence length="500" mass="56107">MKVTIDAERRIGVRDRMLYGQFLEHFHRQVYGGVFDPGSPLSNGDGLREDVIEAVRRLDVPILRWPGGCFVSSYHWLDGVGAEREPVFDKMWRVEDPNTFGTDEYVKFCRAIGCEPYICTNAGTGTQEEMSDWVEYCNLDHEGRYARMRIANGSREPFAVKYWSVGNENWGAWEIGAKTRDEWGHFVREAAKMIKHVDPTVELSAAALPDVDWNLGLLRQCSDYLDWISIHQYWDAIHETNNASKFDQVVGMMTDLDGNIVKVRGLLDALGLSDRIRIAFDEWNLREWYHPKAVTIEQGVTKDEYLTPRDGNDDNSLYTMADAVFSAGFLNVLNRNCRSVGMACFSPLVNTRGCIFVHPKGIVLRPTYFVFDLYANHLGDVVLDDWCAGGDTVTVADPSGADVTVPALDVLSTTWEDGHAVALAVSSRDRARAHGLEISLDELAPHGKVTMLTLNGPSEESYNDIGHTDVSIATRDLGAYHPGMRVDVDPHSVNIIEIQR</sequence>
<evidence type="ECO:0000256" key="2">
    <source>
        <dbReference type="ARBA" id="ARBA00007186"/>
    </source>
</evidence>
<dbReference type="Pfam" id="PF06964">
    <property type="entry name" value="Alpha-L-AF_C"/>
    <property type="match status" value="1"/>
</dbReference>
<dbReference type="EC" id="3.2.1.55" evidence="4"/>
<dbReference type="EMBL" id="JGZO01000001">
    <property type="protein sequence ID" value="KFI95879.1"/>
    <property type="molecule type" value="Genomic_DNA"/>
</dbReference>
<keyword evidence="5 9" id="KW-0378">Hydrolase</keyword>
<comment type="catalytic activity">
    <reaction evidence="1">
        <text>Hydrolysis of terminal non-reducing alpha-L-arabinofuranoside residues in alpha-L-arabinosides.</text>
        <dbReference type="EC" id="3.2.1.55"/>
    </reaction>
</comment>
<evidence type="ECO:0000313" key="9">
    <source>
        <dbReference type="EMBL" id="KFI95879.1"/>
    </source>
</evidence>
<dbReference type="GO" id="GO:0000272">
    <property type="term" value="P:polysaccharide catabolic process"/>
    <property type="evidence" value="ECO:0007669"/>
    <property type="project" value="TreeGrafter"/>
</dbReference>
<dbReference type="PANTHER" id="PTHR43576:SF2">
    <property type="entry name" value="INTRACELLULAR EXO-ALPHA-L-ARABINOFURANOSIDASE 2"/>
    <property type="match status" value="1"/>
</dbReference>
<dbReference type="Gene3D" id="2.60.40.1180">
    <property type="entry name" value="Golgi alpha-mannosidase II"/>
    <property type="match status" value="1"/>
</dbReference>
<dbReference type="RefSeq" id="WP_033516497.1">
    <property type="nucleotide sequence ID" value="NZ_CAUPKV010000026.1"/>
</dbReference>
<dbReference type="SUPFAM" id="SSF51011">
    <property type="entry name" value="Glycosyl hydrolase domain"/>
    <property type="match status" value="1"/>
</dbReference>
<evidence type="ECO:0000256" key="5">
    <source>
        <dbReference type="ARBA" id="ARBA00022801"/>
    </source>
</evidence>
<evidence type="ECO:0000256" key="3">
    <source>
        <dbReference type="ARBA" id="ARBA00011165"/>
    </source>
</evidence>
<dbReference type="Proteomes" id="UP000029033">
    <property type="component" value="Unassembled WGS sequence"/>
</dbReference>
<reference evidence="9 10" key="1">
    <citation type="submission" date="2014-03" db="EMBL/GenBank/DDBJ databases">
        <title>Genomics of Bifidobacteria.</title>
        <authorList>
            <person name="Ventura M."/>
            <person name="Milani C."/>
            <person name="Lugli G.A."/>
        </authorList>
    </citation>
    <scope>NUCLEOTIDE SEQUENCE [LARGE SCALE GENOMIC DNA]</scope>
    <source>
        <strain evidence="9 10">LMG 21589</strain>
    </source>
</reference>
<keyword evidence="10" id="KW-1185">Reference proteome</keyword>
<organism evidence="9 10">
    <name type="scientific">Bifidobacterium scardovii</name>
    <dbReference type="NCBI Taxonomy" id="158787"/>
    <lineage>
        <taxon>Bacteria</taxon>
        <taxon>Bacillati</taxon>
        <taxon>Actinomycetota</taxon>
        <taxon>Actinomycetes</taxon>
        <taxon>Bifidobacteriales</taxon>
        <taxon>Bifidobacteriaceae</taxon>
        <taxon>Bifidobacterium</taxon>
    </lineage>
</organism>
<dbReference type="eggNOG" id="COG3534">
    <property type="taxonomic scope" value="Bacteria"/>
</dbReference>
<evidence type="ECO:0000256" key="1">
    <source>
        <dbReference type="ARBA" id="ARBA00001462"/>
    </source>
</evidence>
<evidence type="ECO:0000256" key="7">
    <source>
        <dbReference type="ARBA" id="ARBA00023295"/>
    </source>
</evidence>
<dbReference type="InterPro" id="IPR017853">
    <property type="entry name" value="GH"/>
</dbReference>
<accession>A0A087DK29</accession>
<dbReference type="GeneID" id="85165093"/>
<feature type="domain" description="Alpha-L-arabinofuranosidase C-terminal" evidence="8">
    <location>
        <begin position="303"/>
        <end position="492"/>
    </location>
</feature>
<proteinExistence type="inferred from homology"/>
<gene>
    <name evidence="9" type="ORF">BSCA_1176</name>
</gene>
<dbReference type="InterPro" id="IPR010720">
    <property type="entry name" value="Alpha-L-AF_C"/>
</dbReference>
<dbReference type="SUPFAM" id="SSF51445">
    <property type="entry name" value="(Trans)glycosidases"/>
    <property type="match status" value="1"/>
</dbReference>
<evidence type="ECO:0000313" key="10">
    <source>
        <dbReference type="Proteomes" id="UP000029033"/>
    </source>
</evidence>
<dbReference type="InterPro" id="IPR013780">
    <property type="entry name" value="Glyco_hydro_b"/>
</dbReference>
<name>A0A087DK29_9BIFI</name>
<comment type="subunit">
    <text evidence="3">Homohexamer; trimer of dimers.</text>
</comment>
<dbReference type="InterPro" id="IPR055235">
    <property type="entry name" value="ASD1_cat"/>
</dbReference>
<dbReference type="AlphaFoldDB" id="A0A087DK29"/>
<dbReference type="Gene3D" id="3.20.20.80">
    <property type="entry name" value="Glycosidases"/>
    <property type="match status" value="1"/>
</dbReference>
<keyword evidence="6" id="KW-0119">Carbohydrate metabolism</keyword>
<evidence type="ECO:0000256" key="6">
    <source>
        <dbReference type="ARBA" id="ARBA00023277"/>
    </source>
</evidence>
<comment type="similarity">
    <text evidence="2">Belongs to the glycosyl hydrolase 51 family.</text>
</comment>